<evidence type="ECO:0000256" key="6">
    <source>
        <dbReference type="ARBA" id="ARBA00022692"/>
    </source>
</evidence>
<keyword evidence="5 16" id="KW-0410">Iron transport</keyword>
<organism evidence="19 20">
    <name type="scientific">Corynebacterium kroppenstedtii</name>
    <dbReference type="NCBI Taxonomy" id="161879"/>
    <lineage>
        <taxon>Bacteria</taxon>
        <taxon>Bacillati</taxon>
        <taxon>Actinomycetota</taxon>
        <taxon>Actinomycetes</taxon>
        <taxon>Mycobacteriales</taxon>
        <taxon>Corynebacteriaceae</taxon>
        <taxon>Corynebacterium</taxon>
    </lineage>
</organism>
<evidence type="ECO:0000313" key="19">
    <source>
        <dbReference type="EMBL" id="PZR04745.1"/>
    </source>
</evidence>
<feature type="transmembrane region" description="Helical" evidence="16">
    <location>
        <begin position="508"/>
        <end position="528"/>
    </location>
</feature>
<comment type="function">
    <text evidence="1 16">Probable transporter of a GTP-driven Fe(2+) uptake system.</text>
</comment>
<feature type="transmembrane region" description="Helical" evidence="16">
    <location>
        <begin position="567"/>
        <end position="586"/>
    </location>
</feature>
<feature type="compositionally biased region" description="Low complexity" evidence="17">
    <location>
        <begin position="14"/>
        <end position="24"/>
    </location>
</feature>
<dbReference type="SUPFAM" id="SSF52540">
    <property type="entry name" value="P-loop containing nucleoside triphosphate hydrolases"/>
    <property type="match status" value="1"/>
</dbReference>
<dbReference type="AlphaFoldDB" id="A0A2W5SZS5"/>
<protein>
    <recommendedName>
        <fullName evidence="13 16">Ferrous iron transport protein B</fullName>
    </recommendedName>
</protein>
<reference evidence="19 20" key="1">
    <citation type="submission" date="2017-08" db="EMBL/GenBank/DDBJ databases">
        <title>Infants hospitalized years apart are colonized by the same room-sourced microbial strains.</title>
        <authorList>
            <person name="Brooks B."/>
            <person name="Olm M.R."/>
            <person name="Firek B.A."/>
            <person name="Baker R."/>
            <person name="Thomas B.C."/>
            <person name="Morowitz M.J."/>
            <person name="Banfield J.F."/>
        </authorList>
    </citation>
    <scope>NUCLEOTIDE SEQUENCE [LARGE SCALE GENOMIC DNA]</scope>
    <source>
        <strain evidence="19">S2_003_000_R1_3</strain>
    </source>
</reference>
<comment type="similarity">
    <text evidence="16">Belongs to the TRAFAC class TrmE-Era-EngA-EngB-Septin-like GTPase superfamily. FeoB GTPase (TC 9.A.8) family.</text>
</comment>
<accession>A0A2W5SZS5</accession>
<dbReference type="PANTHER" id="PTHR43185">
    <property type="entry name" value="FERROUS IRON TRANSPORT PROTEIN B"/>
    <property type="match status" value="1"/>
</dbReference>
<evidence type="ECO:0000256" key="15">
    <source>
        <dbReference type="PIRSR" id="PIRSR603373-2"/>
    </source>
</evidence>
<feature type="transmembrane region" description="Helical" evidence="16">
    <location>
        <begin position="476"/>
        <end position="502"/>
    </location>
</feature>
<feature type="transmembrane region" description="Helical" evidence="16">
    <location>
        <begin position="688"/>
        <end position="707"/>
    </location>
</feature>
<feature type="region of interest" description="Disordered" evidence="17">
    <location>
        <begin position="119"/>
        <end position="154"/>
    </location>
</feature>
<keyword evidence="3 16" id="KW-0813">Transport</keyword>
<evidence type="ECO:0000256" key="3">
    <source>
        <dbReference type="ARBA" id="ARBA00022448"/>
    </source>
</evidence>
<feature type="transmembrane region" description="Helical" evidence="16">
    <location>
        <begin position="340"/>
        <end position="360"/>
    </location>
</feature>
<name>A0A2W5SZS5_9CORY</name>
<dbReference type="InterPro" id="IPR050860">
    <property type="entry name" value="FeoB_GTPase"/>
</dbReference>
<evidence type="ECO:0000256" key="17">
    <source>
        <dbReference type="SAM" id="MobiDB-lite"/>
    </source>
</evidence>
<evidence type="ECO:0000259" key="18">
    <source>
        <dbReference type="PROSITE" id="PS51711"/>
    </source>
</evidence>
<comment type="caution">
    <text evidence="19">The sequence shown here is derived from an EMBL/GenBank/DDBJ whole genome shotgun (WGS) entry which is preliminary data.</text>
</comment>
<evidence type="ECO:0000256" key="16">
    <source>
        <dbReference type="RuleBase" id="RU362098"/>
    </source>
</evidence>
<feature type="transmembrane region" description="Helical" evidence="16">
    <location>
        <begin position="719"/>
        <end position="740"/>
    </location>
</feature>
<evidence type="ECO:0000256" key="2">
    <source>
        <dbReference type="ARBA" id="ARBA00004651"/>
    </source>
</evidence>
<evidence type="ECO:0000256" key="14">
    <source>
        <dbReference type="PIRSR" id="PIRSR603373-1"/>
    </source>
</evidence>
<dbReference type="InterPro" id="IPR003373">
    <property type="entry name" value="Fe2_transport_prot-B"/>
</dbReference>
<dbReference type="GO" id="GO:0005525">
    <property type="term" value="F:GTP binding"/>
    <property type="evidence" value="ECO:0007669"/>
    <property type="project" value="UniProtKB-KW"/>
</dbReference>
<feature type="domain" description="FeoB-type G" evidence="18">
    <location>
        <begin position="51"/>
        <end position="276"/>
    </location>
</feature>
<keyword evidence="10" id="KW-0406">Ion transport</keyword>
<evidence type="ECO:0000256" key="4">
    <source>
        <dbReference type="ARBA" id="ARBA00022475"/>
    </source>
</evidence>
<keyword evidence="8 16" id="KW-1133">Transmembrane helix</keyword>
<dbReference type="Pfam" id="PF07670">
    <property type="entry name" value="Gate"/>
    <property type="match status" value="2"/>
</dbReference>
<feature type="transmembrane region" description="Helical" evidence="16">
    <location>
        <begin position="398"/>
        <end position="422"/>
    </location>
</feature>
<sequence length="744" mass="79381">MNDSLGPQTEGGVATSSTATATSTKDLTTQFADAPSCHCESHGTAMAPKGSPVIALVGAPNAGKSTLFNALTGAKAKMGNWPGTTVSVSRGAWKVKKDKHSAVDHANICDEHAGSVQADSADACPHCSSEHEEPKAEESTKGGHHSETPHGSGETVYNVIDFPGAYSLDPMSPDEALTRELLLERDVEERPDLVIVVADTATISRGLYLAAQVAEHPYRMVVVLTKGDVALNQGFEIDPDVLSRKLQVPVVAVDPRKRRVGELASAVDKQLQMPADTVRPMCCQHIPDELEGPDRELAVSDARFSWIDKAVSKATIHNDHTRSVSEKIDRVVLNPIAGPLIFLAAMWCVFEITTTVAAPLQDWLDNFFSGPVSDGATSLLQALGLDYPFVHGLIVDGLIGGVGMVLTFAPLMALMFLCLAVLEDSGYMARAAVVADRLMRAIGLPGKAFIPLIVGFGCNVPAISATRVLGNARQRILTALLVPFTSCSARLTVYVMLAATFFPHNSGSVVFAMYVISIALVVLTGLLIKNTLWRRMGSEPLVIDLPVYQLPVPQLALSAMWMRLKGFLHTAGGIIVATVIVVGLLQSTPVVGGHSWGDDDLDPQDSVYGAVSQTVAPVFAPAGFDSWSLSGPLITGFVAKEAVISSWAQTYALQDPSDEDAVDQGHSALAQAIREDFNHSSGGHTYPAVWAFMVFLLAYTPCVATLAAQKREIGLKWTLVGIAIQLTVAWALAVITFQALRLFF</sequence>
<dbReference type="InterPro" id="IPR011640">
    <property type="entry name" value="Fe2_transport_prot_B_C"/>
</dbReference>
<dbReference type="InterPro" id="IPR006073">
    <property type="entry name" value="GTP-bd"/>
</dbReference>
<keyword evidence="11 14" id="KW-0342">GTP-binding</keyword>
<evidence type="ECO:0000256" key="5">
    <source>
        <dbReference type="ARBA" id="ARBA00022496"/>
    </source>
</evidence>
<dbReference type="GO" id="GO:0046872">
    <property type="term" value="F:metal ion binding"/>
    <property type="evidence" value="ECO:0007669"/>
    <property type="project" value="UniProtKB-KW"/>
</dbReference>
<dbReference type="GO" id="GO:0005886">
    <property type="term" value="C:plasma membrane"/>
    <property type="evidence" value="ECO:0007669"/>
    <property type="project" value="UniProtKB-SubCell"/>
</dbReference>
<dbReference type="EMBL" id="QFRA01000013">
    <property type="protein sequence ID" value="PZR04745.1"/>
    <property type="molecule type" value="Genomic_DNA"/>
</dbReference>
<feature type="compositionally biased region" description="Basic and acidic residues" evidence="17">
    <location>
        <begin position="128"/>
        <end position="148"/>
    </location>
</feature>
<dbReference type="InterPro" id="IPR030389">
    <property type="entry name" value="G_FEOB_dom"/>
</dbReference>
<proteinExistence type="inferred from homology"/>
<keyword evidence="9 16" id="KW-0408">Iron</keyword>
<dbReference type="GO" id="GO:0015093">
    <property type="term" value="F:ferrous iron transmembrane transporter activity"/>
    <property type="evidence" value="ECO:0007669"/>
    <property type="project" value="UniProtKB-UniRule"/>
</dbReference>
<dbReference type="Proteomes" id="UP000249432">
    <property type="component" value="Unassembled WGS sequence"/>
</dbReference>
<evidence type="ECO:0000313" key="20">
    <source>
        <dbReference type="Proteomes" id="UP000249432"/>
    </source>
</evidence>
<dbReference type="Pfam" id="PF07664">
    <property type="entry name" value="FeoB_C"/>
    <property type="match status" value="1"/>
</dbReference>
<keyword evidence="12 16" id="KW-0472">Membrane</keyword>
<dbReference type="Gene3D" id="3.40.50.300">
    <property type="entry name" value="P-loop containing nucleotide triphosphate hydrolases"/>
    <property type="match status" value="1"/>
</dbReference>
<evidence type="ECO:0000256" key="13">
    <source>
        <dbReference type="NCBIfam" id="TIGR00437"/>
    </source>
</evidence>
<feature type="binding site" evidence="15">
    <location>
        <position position="69"/>
    </location>
    <ligand>
        <name>Mg(2+)</name>
        <dbReference type="ChEBI" id="CHEBI:18420"/>
        <label>2</label>
    </ligand>
</feature>
<feature type="binding site" evidence="15">
    <location>
        <position position="70"/>
    </location>
    <ligand>
        <name>Mg(2+)</name>
        <dbReference type="ChEBI" id="CHEBI:18420"/>
        <label>2</label>
    </ligand>
</feature>
<feature type="binding site" evidence="14">
    <location>
        <begin position="58"/>
        <end position="65"/>
    </location>
    <ligand>
        <name>GTP</name>
        <dbReference type="ChEBI" id="CHEBI:37565"/>
        <label>1</label>
    </ligand>
</feature>
<dbReference type="PRINTS" id="PR00326">
    <property type="entry name" value="GTP1OBG"/>
</dbReference>
<evidence type="ECO:0000256" key="1">
    <source>
        <dbReference type="ARBA" id="ARBA00003926"/>
    </source>
</evidence>
<evidence type="ECO:0000256" key="7">
    <source>
        <dbReference type="ARBA" id="ARBA00022741"/>
    </source>
</evidence>
<evidence type="ECO:0000256" key="12">
    <source>
        <dbReference type="ARBA" id="ARBA00023136"/>
    </source>
</evidence>
<evidence type="ECO:0000256" key="10">
    <source>
        <dbReference type="ARBA" id="ARBA00023065"/>
    </source>
</evidence>
<evidence type="ECO:0000256" key="8">
    <source>
        <dbReference type="ARBA" id="ARBA00022989"/>
    </source>
</evidence>
<evidence type="ECO:0000256" key="11">
    <source>
        <dbReference type="ARBA" id="ARBA00023134"/>
    </source>
</evidence>
<feature type="binding site" evidence="15">
    <location>
        <position position="72"/>
    </location>
    <ligand>
        <name>Mg(2+)</name>
        <dbReference type="ChEBI" id="CHEBI:18420"/>
        <label>2</label>
    </ligand>
</feature>
<dbReference type="RefSeq" id="WP_303734870.1">
    <property type="nucleotide sequence ID" value="NZ_CAKZHK010000009.1"/>
</dbReference>
<keyword evidence="15" id="KW-0460">Magnesium</keyword>
<comment type="caution">
    <text evidence="16">Lacks conserved residue(s) required for the propagation of feature annotation.</text>
</comment>
<evidence type="ECO:0000256" key="9">
    <source>
        <dbReference type="ARBA" id="ARBA00023004"/>
    </source>
</evidence>
<feature type="binding site" evidence="15">
    <location>
        <position position="73"/>
    </location>
    <ligand>
        <name>Mg(2+)</name>
        <dbReference type="ChEBI" id="CHEBI:18420"/>
        <label>2</label>
    </ligand>
</feature>
<dbReference type="NCBIfam" id="TIGR00437">
    <property type="entry name" value="feoB"/>
    <property type="match status" value="1"/>
</dbReference>
<comment type="subcellular location">
    <subcellularLocation>
        <location evidence="16">Cell inner membrane</location>
        <topology evidence="16">Multi-pass membrane protein</topology>
    </subcellularLocation>
    <subcellularLocation>
        <location evidence="2">Cell membrane</location>
        <topology evidence="2">Multi-pass membrane protein</topology>
    </subcellularLocation>
</comment>
<dbReference type="InterPro" id="IPR027417">
    <property type="entry name" value="P-loop_NTPase"/>
</dbReference>
<keyword evidence="15" id="KW-0479">Metal-binding</keyword>
<dbReference type="PANTHER" id="PTHR43185:SF1">
    <property type="entry name" value="FE(2+) TRANSPORTER FEOB"/>
    <property type="match status" value="1"/>
</dbReference>
<dbReference type="Pfam" id="PF02421">
    <property type="entry name" value="FeoB_N"/>
    <property type="match status" value="2"/>
</dbReference>
<keyword evidence="4" id="KW-1003">Cell membrane</keyword>
<keyword evidence="7 14" id="KW-0547">Nucleotide-binding</keyword>
<keyword evidence="6 16" id="KW-0812">Transmembrane</keyword>
<gene>
    <name evidence="19" type="primary">feoB</name>
    <name evidence="19" type="ORF">DI525_06100</name>
</gene>
<dbReference type="InterPro" id="IPR011642">
    <property type="entry name" value="Gate_dom"/>
</dbReference>
<dbReference type="PROSITE" id="PS51711">
    <property type="entry name" value="G_FEOB"/>
    <property type="match status" value="1"/>
</dbReference>
<feature type="region of interest" description="Disordered" evidence="17">
    <location>
        <begin position="1"/>
        <end position="27"/>
    </location>
</feature>